<dbReference type="Proteomes" id="UP000308652">
    <property type="component" value="Unassembled WGS sequence"/>
</dbReference>
<dbReference type="EMBL" id="ML213595">
    <property type="protein sequence ID" value="TFK41124.1"/>
    <property type="molecule type" value="Genomic_DNA"/>
</dbReference>
<organism evidence="2 3">
    <name type="scientific">Crucibulum laeve</name>
    <dbReference type="NCBI Taxonomy" id="68775"/>
    <lineage>
        <taxon>Eukaryota</taxon>
        <taxon>Fungi</taxon>
        <taxon>Dikarya</taxon>
        <taxon>Basidiomycota</taxon>
        <taxon>Agaricomycotina</taxon>
        <taxon>Agaricomycetes</taxon>
        <taxon>Agaricomycetidae</taxon>
        <taxon>Agaricales</taxon>
        <taxon>Agaricineae</taxon>
        <taxon>Nidulariaceae</taxon>
        <taxon>Crucibulum</taxon>
    </lineage>
</organism>
<reference evidence="2 3" key="1">
    <citation type="journal article" date="2019" name="Nat. Ecol. Evol.">
        <title>Megaphylogeny resolves global patterns of mushroom evolution.</title>
        <authorList>
            <person name="Varga T."/>
            <person name="Krizsan K."/>
            <person name="Foldi C."/>
            <person name="Dima B."/>
            <person name="Sanchez-Garcia M."/>
            <person name="Sanchez-Ramirez S."/>
            <person name="Szollosi G.J."/>
            <person name="Szarkandi J.G."/>
            <person name="Papp V."/>
            <person name="Albert L."/>
            <person name="Andreopoulos W."/>
            <person name="Angelini C."/>
            <person name="Antonin V."/>
            <person name="Barry K.W."/>
            <person name="Bougher N.L."/>
            <person name="Buchanan P."/>
            <person name="Buyck B."/>
            <person name="Bense V."/>
            <person name="Catcheside P."/>
            <person name="Chovatia M."/>
            <person name="Cooper J."/>
            <person name="Damon W."/>
            <person name="Desjardin D."/>
            <person name="Finy P."/>
            <person name="Geml J."/>
            <person name="Haridas S."/>
            <person name="Hughes K."/>
            <person name="Justo A."/>
            <person name="Karasinski D."/>
            <person name="Kautmanova I."/>
            <person name="Kiss B."/>
            <person name="Kocsube S."/>
            <person name="Kotiranta H."/>
            <person name="LaButti K.M."/>
            <person name="Lechner B.E."/>
            <person name="Liimatainen K."/>
            <person name="Lipzen A."/>
            <person name="Lukacs Z."/>
            <person name="Mihaltcheva S."/>
            <person name="Morgado L.N."/>
            <person name="Niskanen T."/>
            <person name="Noordeloos M.E."/>
            <person name="Ohm R.A."/>
            <person name="Ortiz-Santana B."/>
            <person name="Ovrebo C."/>
            <person name="Racz N."/>
            <person name="Riley R."/>
            <person name="Savchenko A."/>
            <person name="Shiryaev A."/>
            <person name="Soop K."/>
            <person name="Spirin V."/>
            <person name="Szebenyi C."/>
            <person name="Tomsovsky M."/>
            <person name="Tulloss R.E."/>
            <person name="Uehling J."/>
            <person name="Grigoriev I.V."/>
            <person name="Vagvolgyi C."/>
            <person name="Papp T."/>
            <person name="Martin F.M."/>
            <person name="Miettinen O."/>
            <person name="Hibbett D.S."/>
            <person name="Nagy L.G."/>
        </authorList>
    </citation>
    <scope>NUCLEOTIDE SEQUENCE [LARGE SCALE GENOMIC DNA]</scope>
    <source>
        <strain evidence="2 3">CBS 166.37</strain>
    </source>
</reference>
<evidence type="ECO:0000313" key="2">
    <source>
        <dbReference type="EMBL" id="TFK41124.1"/>
    </source>
</evidence>
<evidence type="ECO:0000256" key="1">
    <source>
        <dbReference type="SAM" id="Phobius"/>
    </source>
</evidence>
<evidence type="ECO:0008006" key="4">
    <source>
        <dbReference type="Google" id="ProtNLM"/>
    </source>
</evidence>
<feature type="transmembrane region" description="Helical" evidence="1">
    <location>
        <begin position="207"/>
        <end position="227"/>
    </location>
</feature>
<feature type="transmembrane region" description="Helical" evidence="1">
    <location>
        <begin position="115"/>
        <end position="136"/>
    </location>
</feature>
<keyword evidence="3" id="KW-1185">Reference proteome</keyword>
<accession>A0A5C3M6Q0</accession>
<proteinExistence type="predicted"/>
<sequence>MIAGLSKAITLYLAPVIALTATILSLLAFLAPTLLLHDQVALLTVTPSSVLQRGSTESVDGPSVFMGALGSCARPNNAAGINCTESSVSPQYDLSLLPSNAPILLLSPPAATTPVFIAVALSFSALFLFSFTLISFRHKMPGKLSMLLEKPALQRLSAWMGFFGFMIGLTSFLVVRMWFGKAIQDFNASIQSQGEKGPKLIASSGNAFTMIWVAYAFYAVPIIISLAKLNVTASK</sequence>
<protein>
    <recommendedName>
        <fullName evidence="4">Actin cortical patch SUR7/pH-response regulator pali</fullName>
    </recommendedName>
</protein>
<keyword evidence="1" id="KW-1133">Transmembrane helix</keyword>
<evidence type="ECO:0000313" key="3">
    <source>
        <dbReference type="Proteomes" id="UP000308652"/>
    </source>
</evidence>
<dbReference type="AlphaFoldDB" id="A0A5C3M6Q0"/>
<dbReference type="OrthoDB" id="2575000at2759"/>
<keyword evidence="1" id="KW-0472">Membrane</keyword>
<gene>
    <name evidence="2" type="ORF">BDQ12DRAFT_710948</name>
</gene>
<feature type="transmembrane region" description="Helical" evidence="1">
    <location>
        <begin position="156"/>
        <end position="179"/>
    </location>
</feature>
<feature type="transmembrane region" description="Helical" evidence="1">
    <location>
        <begin position="12"/>
        <end position="35"/>
    </location>
</feature>
<name>A0A5C3M6Q0_9AGAR</name>
<keyword evidence="1" id="KW-0812">Transmembrane</keyword>